<dbReference type="EMBL" id="FOXP01000003">
    <property type="protein sequence ID" value="SFP57209.1"/>
    <property type="molecule type" value="Genomic_DNA"/>
</dbReference>
<dbReference type="InterPro" id="IPR012910">
    <property type="entry name" value="Plug_dom"/>
</dbReference>
<dbReference type="Gene3D" id="2.170.130.10">
    <property type="entry name" value="TonB-dependent receptor, plug domain"/>
    <property type="match status" value="1"/>
</dbReference>
<dbReference type="RefSeq" id="WP_245739095.1">
    <property type="nucleotide sequence ID" value="NZ_FOXP01000003.1"/>
</dbReference>
<evidence type="ECO:0000313" key="10">
    <source>
        <dbReference type="Proteomes" id="UP000199586"/>
    </source>
</evidence>
<dbReference type="GO" id="GO:0009279">
    <property type="term" value="C:cell outer membrane"/>
    <property type="evidence" value="ECO:0007669"/>
    <property type="project" value="UniProtKB-SubCell"/>
</dbReference>
<protein>
    <submittedName>
        <fullName evidence="9">TonB-dependent receptor</fullName>
    </submittedName>
</protein>
<name>A0A1I5RFA3_9SPHN</name>
<dbReference type="Pfam" id="PF00593">
    <property type="entry name" value="TonB_dep_Rec_b-barrel"/>
    <property type="match status" value="1"/>
</dbReference>
<evidence type="ECO:0000313" key="9">
    <source>
        <dbReference type="EMBL" id="SFP57209.1"/>
    </source>
</evidence>
<dbReference type="AlphaFoldDB" id="A0A1I5RFA3"/>
<evidence type="ECO:0000256" key="1">
    <source>
        <dbReference type="ARBA" id="ARBA00004442"/>
    </source>
</evidence>
<keyword evidence="9" id="KW-0675">Receptor</keyword>
<reference evidence="9 10" key="1">
    <citation type="submission" date="2016-10" db="EMBL/GenBank/DDBJ databases">
        <authorList>
            <person name="de Groot N.N."/>
        </authorList>
    </citation>
    <scope>NUCLEOTIDE SEQUENCE [LARGE SCALE GENOMIC DNA]</scope>
    <source>
        <strain evidence="9 10">CGMCC 1.9113</strain>
    </source>
</reference>
<evidence type="ECO:0000256" key="2">
    <source>
        <dbReference type="ARBA" id="ARBA00023136"/>
    </source>
</evidence>
<gene>
    <name evidence="9" type="ORF">SAMN04488241_103221</name>
</gene>
<feature type="chain" id="PRO_5011601618" evidence="6">
    <location>
        <begin position="25"/>
        <end position="995"/>
    </location>
</feature>
<dbReference type="Proteomes" id="UP000199586">
    <property type="component" value="Unassembled WGS sequence"/>
</dbReference>
<keyword evidence="10" id="KW-1185">Reference proteome</keyword>
<keyword evidence="4" id="KW-0798">TonB box</keyword>
<dbReference type="Gene3D" id="2.40.170.20">
    <property type="entry name" value="TonB-dependent receptor, beta-barrel domain"/>
    <property type="match status" value="1"/>
</dbReference>
<evidence type="ECO:0000256" key="4">
    <source>
        <dbReference type="RuleBase" id="RU003357"/>
    </source>
</evidence>
<accession>A0A1I5RFA3</accession>
<comment type="subcellular location">
    <subcellularLocation>
        <location evidence="1 4">Cell outer membrane</location>
    </subcellularLocation>
</comment>
<dbReference type="NCBIfam" id="TIGR01782">
    <property type="entry name" value="TonB-Xanth-Caul"/>
    <property type="match status" value="1"/>
</dbReference>
<sequence length="995" mass="107284">MARTSLILGTASAMAMLIANGAAAQTPPQTGGVVRDGAEQPSDGTPARGTGSAAQDQAGGAVSDAAASQAANPAAAAADAPEAAETGDEIVVTGVRASIVGALNVKRNAVQVVDSVVAEDVGKLPDNNVVEALQRITGVQVTNRSGGEAAGIAIRGLPDALTTLNGRNIFTAAGQAFALQDIPANLVKRIDVYKTRAAEQIETGIAGQIDVFTRRPFDFDGFAISGFARGIYNEQADTYNPNVSALVSDRRTTAIGDIGILVNASYARTKYRDMAVTSGAQVPFANATPTAGTGLVPFQRIFPGEGPGLGAWMPGSERGLPDTAGSTMLVNGISTPYLLSRDAIFSSDLRGKRERPSANIALQWAPNSSSVYTAEMFYSGFRGNTFNSLQFSFVDFWVPPPTSVELYEGTNIVRARNAFNVFGFQSGDYASNKTDGFVYALNGKWDVGEGGKIVADLSRQTSTNKTTFIAQRLTRVADRIDVNFNTGNGIPSYHFADDALLTQPGTWTVGELFDNADTNKGGAYTLHLDGEYKWDQGFVRQVKAGIRYDDRSARSFSRTADAGVLGVNFATLDPQFQYTNSGFFDGRADIPTSWIAPNGYALSANADAIRQLYLDRQATATNPGGIRVNNLRLSNNLDFIPVFRVSEVNMAAYIQADTEVSIFGRPLQGQFGLRYVDVDTNVTFTDRLPPRATTETSVNANRFLPAVTLRFEPFDGVRLRANYGETLRRAAFGDLNPNFTLTGDLTQIGRGTGSQGNPTLQPTRSKNYDLGAEWYFDRDAAIYTTLFRREIQGLVVPISSLFVIPNTGLNTDRFVITRPENASNGVLKGAEVGFTLFPRGLPGILKGFGAQGSLTFLDSRQNIPQVDSAGNITGQTSSAFFNVSDFSYNLTAAYDRGPIGARLSYVWRKAFLTRNEARLFANPIGVWRRPEKSLDFQLTANLTDRLGLTFDAVNLTKAKQQEYYKFEEAGGFEQYNLGTVLLARTFALGIRYAYD</sequence>
<dbReference type="STRING" id="634430.SAMN04488241_103221"/>
<dbReference type="InterPro" id="IPR037066">
    <property type="entry name" value="Plug_dom_sf"/>
</dbReference>
<organism evidence="9 10">
    <name type="scientific">Sphingomonas rubra</name>
    <dbReference type="NCBI Taxonomy" id="634430"/>
    <lineage>
        <taxon>Bacteria</taxon>
        <taxon>Pseudomonadati</taxon>
        <taxon>Pseudomonadota</taxon>
        <taxon>Alphaproteobacteria</taxon>
        <taxon>Sphingomonadales</taxon>
        <taxon>Sphingomonadaceae</taxon>
        <taxon>Sphingomonas</taxon>
    </lineage>
</organism>
<proteinExistence type="inferred from homology"/>
<dbReference type="PANTHER" id="PTHR40980">
    <property type="entry name" value="PLUG DOMAIN-CONTAINING PROTEIN"/>
    <property type="match status" value="1"/>
</dbReference>
<comment type="similarity">
    <text evidence="4">Belongs to the TonB-dependent receptor family.</text>
</comment>
<evidence type="ECO:0000256" key="3">
    <source>
        <dbReference type="ARBA" id="ARBA00023237"/>
    </source>
</evidence>
<evidence type="ECO:0000256" key="6">
    <source>
        <dbReference type="SAM" id="SignalP"/>
    </source>
</evidence>
<feature type="signal peptide" evidence="6">
    <location>
        <begin position="1"/>
        <end position="24"/>
    </location>
</feature>
<evidence type="ECO:0000256" key="5">
    <source>
        <dbReference type="SAM" id="MobiDB-lite"/>
    </source>
</evidence>
<evidence type="ECO:0000259" key="7">
    <source>
        <dbReference type="Pfam" id="PF00593"/>
    </source>
</evidence>
<keyword evidence="3" id="KW-0998">Cell outer membrane</keyword>
<dbReference type="SUPFAM" id="SSF56935">
    <property type="entry name" value="Porins"/>
    <property type="match status" value="1"/>
</dbReference>
<dbReference type="InterPro" id="IPR000531">
    <property type="entry name" value="Beta-barrel_TonB"/>
</dbReference>
<dbReference type="Pfam" id="PF07715">
    <property type="entry name" value="Plug"/>
    <property type="match status" value="1"/>
</dbReference>
<feature type="domain" description="TonB-dependent receptor-like beta-barrel" evidence="7">
    <location>
        <begin position="478"/>
        <end position="955"/>
    </location>
</feature>
<dbReference type="PANTHER" id="PTHR40980:SF3">
    <property type="entry name" value="TONB-DEPENDENT RECEPTOR-LIKE BETA-BARREL DOMAIN-CONTAINING PROTEIN"/>
    <property type="match status" value="1"/>
</dbReference>
<evidence type="ECO:0000259" key="8">
    <source>
        <dbReference type="Pfam" id="PF07715"/>
    </source>
</evidence>
<dbReference type="InterPro" id="IPR036942">
    <property type="entry name" value="Beta-barrel_TonB_sf"/>
</dbReference>
<feature type="compositionally biased region" description="Low complexity" evidence="5">
    <location>
        <begin position="51"/>
        <end position="67"/>
    </location>
</feature>
<keyword evidence="2 4" id="KW-0472">Membrane</keyword>
<dbReference type="InterPro" id="IPR010104">
    <property type="entry name" value="TonB_rcpt_bac"/>
</dbReference>
<feature type="region of interest" description="Disordered" evidence="5">
    <location>
        <begin position="25"/>
        <end position="67"/>
    </location>
</feature>
<keyword evidence="6" id="KW-0732">Signal</keyword>
<feature type="domain" description="TonB-dependent receptor plug" evidence="8">
    <location>
        <begin position="106"/>
        <end position="198"/>
    </location>
</feature>